<dbReference type="InterPro" id="IPR037226">
    <property type="entry name" value="CAC2185-like_sf"/>
</dbReference>
<evidence type="ECO:0000313" key="2">
    <source>
        <dbReference type="Proteomes" id="UP001153203"/>
    </source>
</evidence>
<dbReference type="RefSeq" id="WP_163646142.1">
    <property type="nucleotide sequence ID" value="NZ_JAMWGA010000008.1"/>
</dbReference>
<proteinExistence type="predicted"/>
<dbReference type="Proteomes" id="UP001153203">
    <property type="component" value="Unassembled WGS sequence"/>
</dbReference>
<accession>A0A9X4PEM4</accession>
<protein>
    <submittedName>
        <fullName evidence="1">DUF1919 domain-containing protein</fullName>
    </submittedName>
</protein>
<reference evidence="1" key="1">
    <citation type="submission" date="2022-06" db="EMBL/GenBank/DDBJ databases">
        <title>Lactococcus from bovine mastitis in China.</title>
        <authorList>
            <person name="Lin Y."/>
            <person name="Han B."/>
        </authorList>
    </citation>
    <scope>NUCLEOTIDE SEQUENCE</scope>
    <source>
        <strain evidence="1">Hebei-B-39</strain>
    </source>
</reference>
<dbReference type="Pfam" id="PF08942">
    <property type="entry name" value="DUF1919"/>
    <property type="match status" value="1"/>
</dbReference>
<dbReference type="InterPro" id="IPR015037">
    <property type="entry name" value="DUF1919"/>
</dbReference>
<comment type="caution">
    <text evidence="1">The sequence shown here is derived from an EMBL/GenBank/DDBJ whole genome shotgun (WGS) entry which is preliminary data.</text>
</comment>
<sequence length="208" mass="25103">MKISKYYRKFLRRKLNKKNQLKLNNHSFSLIASNCVGGVITHELGMRFDSPTVNLFFYPEDYLKLLSNFKYYIQECSLVQDIKLTLQNKYPVGKLDDIVIHFVHYRNFEEAKHKWETRCSRIHWDNLYFMMVERDGCTEEQVRKFDELPYEHKIIFTKKRYPEIRTAYFIENSLQENGEVKDLCLYKNKFTGVRAIDGFDYVEFVNQV</sequence>
<dbReference type="EMBL" id="JAMWGI010000009">
    <property type="protein sequence ID" value="MDG6194416.1"/>
    <property type="molecule type" value="Genomic_DNA"/>
</dbReference>
<dbReference type="AlphaFoldDB" id="A0A9X4PEM4"/>
<dbReference type="SUPFAM" id="SSF142795">
    <property type="entry name" value="CAC2185-like"/>
    <property type="match status" value="1"/>
</dbReference>
<organism evidence="1 2">
    <name type="scientific">Lactococcus formosensis</name>
    <dbReference type="NCBI Taxonomy" id="1281486"/>
    <lineage>
        <taxon>Bacteria</taxon>
        <taxon>Bacillati</taxon>
        <taxon>Bacillota</taxon>
        <taxon>Bacilli</taxon>
        <taxon>Lactobacillales</taxon>
        <taxon>Streptococcaceae</taxon>
        <taxon>Lactococcus</taxon>
    </lineage>
</organism>
<gene>
    <name evidence="1" type="ORF">NF708_10530</name>
</gene>
<name>A0A9X4PEM4_9LACT</name>
<evidence type="ECO:0000313" key="1">
    <source>
        <dbReference type="EMBL" id="MDG6194416.1"/>
    </source>
</evidence>